<evidence type="ECO:0008006" key="4">
    <source>
        <dbReference type="Google" id="ProtNLM"/>
    </source>
</evidence>
<evidence type="ECO:0000256" key="1">
    <source>
        <dbReference type="SAM" id="SignalP"/>
    </source>
</evidence>
<reference evidence="2" key="2">
    <citation type="submission" date="2021-04" db="EMBL/GenBank/DDBJ databases">
        <authorList>
            <person name="Gilroy R."/>
        </authorList>
    </citation>
    <scope>NUCLEOTIDE SEQUENCE</scope>
    <source>
        <strain evidence="2">8470</strain>
    </source>
</reference>
<feature type="signal peptide" evidence="1">
    <location>
        <begin position="1"/>
        <end position="20"/>
    </location>
</feature>
<protein>
    <recommendedName>
        <fullName evidence="4">DUF3347 domain-containing protein</fullName>
    </recommendedName>
</protein>
<accession>A0A948TP65</accession>
<evidence type="ECO:0000313" key="2">
    <source>
        <dbReference type="EMBL" id="MBU3856610.1"/>
    </source>
</evidence>
<dbReference type="AlphaFoldDB" id="A0A948TP65"/>
<dbReference type="EMBL" id="JAHLFJ010000079">
    <property type="protein sequence ID" value="MBU3856610.1"/>
    <property type="molecule type" value="Genomic_DNA"/>
</dbReference>
<sequence length="122" mass="13602">MRKSGLTLVAALAFSVSVFADGVKDSNNASAWDGSINKSKLTQYLKLNGTQNEKVADICDFFKAEMSLANRAKEGKNEKVRNAVYGNLKLMKETLDEKQYSNYLRLMAMTLRNKGIDVNVDK</sequence>
<evidence type="ECO:0000313" key="3">
    <source>
        <dbReference type="Proteomes" id="UP000784286"/>
    </source>
</evidence>
<feature type="chain" id="PRO_5036807659" description="DUF3347 domain-containing protein" evidence="1">
    <location>
        <begin position="21"/>
        <end position="122"/>
    </location>
</feature>
<proteinExistence type="predicted"/>
<reference evidence="2" key="1">
    <citation type="journal article" date="2021" name="PeerJ">
        <title>Extensive microbial diversity within the chicken gut microbiome revealed by metagenomics and culture.</title>
        <authorList>
            <person name="Gilroy R."/>
            <person name="Ravi A."/>
            <person name="Getino M."/>
            <person name="Pursley I."/>
            <person name="Horton D.L."/>
            <person name="Alikhan N.F."/>
            <person name="Baker D."/>
            <person name="Gharbi K."/>
            <person name="Hall N."/>
            <person name="Watson M."/>
            <person name="Adriaenssens E.M."/>
            <person name="Foster-Nyarko E."/>
            <person name="Jarju S."/>
            <person name="Secka A."/>
            <person name="Antonio M."/>
            <person name="Oren A."/>
            <person name="Chaudhuri R.R."/>
            <person name="La Ragione R."/>
            <person name="Hildebrand F."/>
            <person name="Pallen M.J."/>
        </authorList>
    </citation>
    <scope>NUCLEOTIDE SEQUENCE</scope>
    <source>
        <strain evidence="2">8470</strain>
    </source>
</reference>
<keyword evidence="1" id="KW-0732">Signal</keyword>
<organism evidence="2 3">
    <name type="scientific">Candidatus Phocaeicola excrementipullorum</name>
    <dbReference type="NCBI Taxonomy" id="2838731"/>
    <lineage>
        <taxon>Bacteria</taxon>
        <taxon>Pseudomonadati</taxon>
        <taxon>Bacteroidota</taxon>
        <taxon>Bacteroidia</taxon>
        <taxon>Bacteroidales</taxon>
        <taxon>Bacteroidaceae</taxon>
        <taxon>Phocaeicola</taxon>
    </lineage>
</organism>
<dbReference type="Proteomes" id="UP000784286">
    <property type="component" value="Unassembled WGS sequence"/>
</dbReference>
<gene>
    <name evidence="2" type="ORF">H9928_08680</name>
</gene>
<name>A0A948TP65_9BACT</name>
<comment type="caution">
    <text evidence="2">The sequence shown here is derived from an EMBL/GenBank/DDBJ whole genome shotgun (WGS) entry which is preliminary data.</text>
</comment>